<dbReference type="GO" id="GO:0003924">
    <property type="term" value="F:GTPase activity"/>
    <property type="evidence" value="ECO:0007669"/>
    <property type="project" value="InterPro"/>
</dbReference>
<evidence type="ECO:0000313" key="11">
    <source>
        <dbReference type="EMBL" id="SFH60330.1"/>
    </source>
</evidence>
<comment type="subcellular location">
    <subcellularLocation>
        <location evidence="1 7">Cytoplasm</location>
    </subcellularLocation>
</comment>
<evidence type="ECO:0000256" key="6">
    <source>
        <dbReference type="ARBA" id="ARBA00023134"/>
    </source>
</evidence>
<feature type="domain" description="Tr-type G" evidence="10">
    <location>
        <begin position="32"/>
        <end position="300"/>
    </location>
</feature>
<evidence type="ECO:0000256" key="9">
    <source>
        <dbReference type="SAM" id="MobiDB-lite"/>
    </source>
</evidence>
<dbReference type="AlphaFoldDB" id="A0A1I3BDV4"/>
<feature type="region of interest" description="Disordered" evidence="9">
    <location>
        <begin position="1"/>
        <end position="28"/>
    </location>
</feature>
<reference evidence="12" key="1">
    <citation type="submission" date="2016-10" db="EMBL/GenBank/DDBJ databases">
        <authorList>
            <person name="Varghese N."/>
            <person name="Submissions S."/>
        </authorList>
    </citation>
    <scope>NUCLEOTIDE SEQUENCE [LARGE SCALE GENOMIC DNA]</scope>
    <source>
        <strain evidence="12">DSM 26348</strain>
    </source>
</reference>
<evidence type="ECO:0000256" key="8">
    <source>
        <dbReference type="NCBIfam" id="TIGR00503"/>
    </source>
</evidence>
<dbReference type="Gene3D" id="3.30.70.3280">
    <property type="entry name" value="Peptide chain release factor 3, domain III"/>
    <property type="match status" value="1"/>
</dbReference>
<keyword evidence="12" id="KW-1185">Reference proteome</keyword>
<gene>
    <name evidence="7" type="primary">prfC</name>
    <name evidence="11" type="ORF">SAMN05421753_101394</name>
</gene>
<dbReference type="Proteomes" id="UP000199518">
    <property type="component" value="Unassembled WGS sequence"/>
</dbReference>
<dbReference type="GO" id="GO:0005525">
    <property type="term" value="F:GTP binding"/>
    <property type="evidence" value="ECO:0007669"/>
    <property type="project" value="UniProtKB-UniRule"/>
</dbReference>
<name>A0A1I3BDV4_9PLAN</name>
<protein>
    <recommendedName>
        <fullName evidence="7 8">Peptide chain release factor 3</fullName>
        <shortName evidence="7">RF-3</shortName>
    </recommendedName>
</protein>
<evidence type="ECO:0000256" key="3">
    <source>
        <dbReference type="ARBA" id="ARBA00022490"/>
    </source>
</evidence>
<dbReference type="PROSITE" id="PS51722">
    <property type="entry name" value="G_TR_2"/>
    <property type="match status" value="1"/>
</dbReference>
<evidence type="ECO:0000256" key="2">
    <source>
        <dbReference type="ARBA" id="ARBA00009978"/>
    </source>
</evidence>
<accession>A0A1I3BDV4</accession>
<evidence type="ECO:0000313" key="12">
    <source>
        <dbReference type="Proteomes" id="UP000199518"/>
    </source>
</evidence>
<evidence type="ECO:0000256" key="7">
    <source>
        <dbReference type="HAMAP-Rule" id="MF_00072"/>
    </source>
</evidence>
<dbReference type="Gene3D" id="3.40.50.300">
    <property type="entry name" value="P-loop containing nucleotide triphosphate hydrolases"/>
    <property type="match status" value="1"/>
</dbReference>
<dbReference type="InterPro" id="IPR038467">
    <property type="entry name" value="RF3_dom_3_sf"/>
</dbReference>
<dbReference type="HAMAP" id="MF_00072">
    <property type="entry name" value="Rel_fac_3"/>
    <property type="match status" value="1"/>
</dbReference>
<dbReference type="Pfam" id="PF16658">
    <property type="entry name" value="RF3_C"/>
    <property type="match status" value="1"/>
</dbReference>
<evidence type="ECO:0000256" key="5">
    <source>
        <dbReference type="ARBA" id="ARBA00022917"/>
    </source>
</evidence>
<dbReference type="Pfam" id="PF00009">
    <property type="entry name" value="GTP_EFTU"/>
    <property type="match status" value="1"/>
</dbReference>
<dbReference type="Gene3D" id="2.40.30.10">
    <property type="entry name" value="Translation factors"/>
    <property type="match status" value="1"/>
</dbReference>
<dbReference type="InterPro" id="IPR004548">
    <property type="entry name" value="PrfC"/>
</dbReference>
<dbReference type="SUPFAM" id="SSF50447">
    <property type="entry name" value="Translation proteins"/>
    <property type="match status" value="1"/>
</dbReference>
<keyword evidence="3 7" id="KW-0963">Cytoplasm</keyword>
<dbReference type="NCBIfam" id="TIGR00231">
    <property type="entry name" value="small_GTP"/>
    <property type="match status" value="1"/>
</dbReference>
<dbReference type="InterPro" id="IPR032090">
    <property type="entry name" value="RF3_C"/>
</dbReference>
<dbReference type="GO" id="GO:0016149">
    <property type="term" value="F:translation release factor activity, codon specific"/>
    <property type="evidence" value="ECO:0007669"/>
    <property type="project" value="UniProtKB-UniRule"/>
</dbReference>
<dbReference type="NCBIfam" id="TIGR00503">
    <property type="entry name" value="prfC"/>
    <property type="match status" value="1"/>
</dbReference>
<comment type="function">
    <text evidence="7">Increases the formation of ribosomal termination complexes and stimulates activities of RF-1 and RF-2. It binds guanine nucleotides and has strong preference for UGA stop codons. It may interact directly with the ribosome. The stimulation of RF-1 and RF-2 is significantly reduced by GTP and GDP, but not by GMP.</text>
</comment>
<dbReference type="InterPro" id="IPR035647">
    <property type="entry name" value="EFG_III/V"/>
</dbReference>
<dbReference type="PROSITE" id="PS00301">
    <property type="entry name" value="G_TR_1"/>
    <property type="match status" value="1"/>
</dbReference>
<evidence type="ECO:0000259" key="10">
    <source>
        <dbReference type="PROSITE" id="PS51722"/>
    </source>
</evidence>
<sequence>MASNVSPEQDGLPSIETATSSDPVKQRRAEIARRRSFGIIAHPDAGKTTLTEKILLYSGRIEEAGAVRGRKTQRAARSDWMKMEQERGISVTATCLCFDYDGYRLNLLDTPGHQDFSEDTYRTLNAVDTAVMVVDAVNGIESQTIKLFKICAERKIPIITFVNKMDRPGGDPLRVLTDIENVLGIDAIPVNWPIGTGRDFNGLVDRLANEVIKFSPVLRGAHEVPVERAAMDDAANCPFPPEIMDHVRDEVSLLEGAGVPFQNELFLKGNQTPVFFGSALTNFGVEQFLQGFVRLAPPPSPRMSDQGLIDPTNPNFTGLVFKIQANLDPRHHDRVAFVRVCSGRFERDMEVTISRTGERLRIPRSHQLFAAERETVDEAYPGDVIGIVNPGKLRLGDTICGGKPLQYRGRWEYAPERFVRLRCADTSKRKQFTRGVTQLIEEGAVQLLSDGGTTLHEPTLGAVGELQFDVVQFRLASEYNAQTTVDRLPFQMGRWIETPNFDVDKYTLPSGSRVMYDQTGAPLLLFADDWSMDYFLRRHPDVKLSEHRPEV</sequence>
<comment type="similarity">
    <text evidence="2 7">Belongs to the TRAFAC class translation factor GTPase superfamily. Classic translation factor GTPase family. PrfC subfamily.</text>
</comment>
<dbReference type="PRINTS" id="PR00315">
    <property type="entry name" value="ELONGATNFCT"/>
</dbReference>
<dbReference type="SUPFAM" id="SSF52540">
    <property type="entry name" value="P-loop containing nucleoside triphosphate hydrolases"/>
    <property type="match status" value="1"/>
</dbReference>
<dbReference type="InterPro" id="IPR005225">
    <property type="entry name" value="Small_GTP-bd"/>
</dbReference>
<dbReference type="GO" id="GO:0006449">
    <property type="term" value="P:regulation of translational termination"/>
    <property type="evidence" value="ECO:0007669"/>
    <property type="project" value="UniProtKB-UniRule"/>
</dbReference>
<dbReference type="PANTHER" id="PTHR43556">
    <property type="entry name" value="PEPTIDE CHAIN RELEASE FACTOR RF3"/>
    <property type="match status" value="1"/>
</dbReference>
<evidence type="ECO:0000256" key="1">
    <source>
        <dbReference type="ARBA" id="ARBA00004496"/>
    </source>
</evidence>
<dbReference type="GO" id="GO:0005829">
    <property type="term" value="C:cytosol"/>
    <property type="evidence" value="ECO:0007669"/>
    <property type="project" value="TreeGrafter"/>
</dbReference>
<dbReference type="FunFam" id="3.40.50.300:FF:000542">
    <property type="entry name" value="Peptide chain release factor 3"/>
    <property type="match status" value="1"/>
</dbReference>
<dbReference type="PANTHER" id="PTHR43556:SF2">
    <property type="entry name" value="PEPTIDE CHAIN RELEASE FACTOR RF3"/>
    <property type="match status" value="1"/>
</dbReference>
<dbReference type="InterPro" id="IPR053905">
    <property type="entry name" value="EF-G-like_DII"/>
</dbReference>
<dbReference type="GO" id="GO:0016150">
    <property type="term" value="F:translation release factor activity, codon nonspecific"/>
    <property type="evidence" value="ECO:0007669"/>
    <property type="project" value="TreeGrafter"/>
</dbReference>
<comment type="caution">
    <text evidence="7">Lacks conserved residue(s) required for the propagation of feature annotation.</text>
</comment>
<feature type="binding site" evidence="7">
    <location>
        <begin position="163"/>
        <end position="166"/>
    </location>
    <ligand>
        <name>GTP</name>
        <dbReference type="ChEBI" id="CHEBI:37565"/>
    </ligand>
</feature>
<dbReference type="STRING" id="1576369.SAMN05421753_101394"/>
<dbReference type="RefSeq" id="WP_092047434.1">
    <property type="nucleotide sequence ID" value="NZ_FOQD01000001.1"/>
</dbReference>
<keyword evidence="6 7" id="KW-0342">GTP-binding</keyword>
<dbReference type="EMBL" id="FOQD01000001">
    <property type="protein sequence ID" value="SFH60330.1"/>
    <property type="molecule type" value="Genomic_DNA"/>
</dbReference>
<dbReference type="SUPFAM" id="SSF54980">
    <property type="entry name" value="EF-G C-terminal domain-like"/>
    <property type="match status" value="1"/>
</dbReference>
<proteinExistence type="inferred from homology"/>
<dbReference type="NCBIfam" id="NF001964">
    <property type="entry name" value="PRK00741.1"/>
    <property type="match status" value="1"/>
</dbReference>
<evidence type="ECO:0000256" key="4">
    <source>
        <dbReference type="ARBA" id="ARBA00022741"/>
    </source>
</evidence>
<dbReference type="InterPro" id="IPR031157">
    <property type="entry name" value="G_TR_CS"/>
</dbReference>
<dbReference type="Pfam" id="PF22042">
    <property type="entry name" value="EF-G_D2"/>
    <property type="match status" value="1"/>
</dbReference>
<dbReference type="InterPro" id="IPR027417">
    <property type="entry name" value="P-loop_NTPase"/>
</dbReference>
<dbReference type="OrthoDB" id="9804431at2"/>
<dbReference type="InterPro" id="IPR000795">
    <property type="entry name" value="T_Tr_GTP-bd_dom"/>
</dbReference>
<dbReference type="InterPro" id="IPR009000">
    <property type="entry name" value="Transl_B-barrel_sf"/>
</dbReference>
<organism evidence="11 12">
    <name type="scientific">Planctomicrobium piriforme</name>
    <dbReference type="NCBI Taxonomy" id="1576369"/>
    <lineage>
        <taxon>Bacteria</taxon>
        <taxon>Pseudomonadati</taxon>
        <taxon>Planctomycetota</taxon>
        <taxon>Planctomycetia</taxon>
        <taxon>Planctomycetales</taxon>
        <taxon>Planctomycetaceae</taxon>
        <taxon>Planctomicrobium</taxon>
    </lineage>
</organism>
<feature type="binding site" evidence="7">
    <location>
        <begin position="109"/>
        <end position="113"/>
    </location>
    <ligand>
        <name>GTP</name>
        <dbReference type="ChEBI" id="CHEBI:37565"/>
    </ligand>
</feature>
<keyword evidence="5 7" id="KW-0648">Protein biosynthesis</keyword>
<keyword evidence="4 7" id="KW-0547">Nucleotide-binding</keyword>